<reference evidence="1" key="1">
    <citation type="submission" date="2014-09" db="EMBL/GenBank/DDBJ databases">
        <authorList>
            <person name="Magalhaes I.L.F."/>
            <person name="Oliveira U."/>
            <person name="Santos F.R."/>
            <person name="Vidigal T.H.D.A."/>
            <person name="Brescovit A.D."/>
            <person name="Santos A.J."/>
        </authorList>
    </citation>
    <scope>NUCLEOTIDE SEQUENCE</scope>
    <source>
        <tissue evidence="1">Shoot tissue taken approximately 20 cm above the soil surface</tissue>
    </source>
</reference>
<organism evidence="1">
    <name type="scientific">Arundo donax</name>
    <name type="common">Giant reed</name>
    <name type="synonym">Donax arundinaceus</name>
    <dbReference type="NCBI Taxonomy" id="35708"/>
    <lineage>
        <taxon>Eukaryota</taxon>
        <taxon>Viridiplantae</taxon>
        <taxon>Streptophyta</taxon>
        <taxon>Embryophyta</taxon>
        <taxon>Tracheophyta</taxon>
        <taxon>Spermatophyta</taxon>
        <taxon>Magnoliopsida</taxon>
        <taxon>Liliopsida</taxon>
        <taxon>Poales</taxon>
        <taxon>Poaceae</taxon>
        <taxon>PACMAD clade</taxon>
        <taxon>Arundinoideae</taxon>
        <taxon>Arundineae</taxon>
        <taxon>Arundo</taxon>
    </lineage>
</organism>
<name>A0A0A9G7Z6_ARUDO</name>
<evidence type="ECO:0000313" key="1">
    <source>
        <dbReference type="EMBL" id="JAE16828.1"/>
    </source>
</evidence>
<protein>
    <submittedName>
        <fullName evidence="1">Uncharacterized protein</fullName>
    </submittedName>
</protein>
<dbReference type="EMBL" id="GBRH01181068">
    <property type="protein sequence ID" value="JAE16828.1"/>
    <property type="molecule type" value="Transcribed_RNA"/>
</dbReference>
<proteinExistence type="predicted"/>
<dbReference type="AlphaFoldDB" id="A0A0A9G7Z6"/>
<accession>A0A0A9G7Z6</accession>
<reference evidence="1" key="2">
    <citation type="journal article" date="2015" name="Data Brief">
        <title>Shoot transcriptome of the giant reed, Arundo donax.</title>
        <authorList>
            <person name="Barrero R.A."/>
            <person name="Guerrero F.D."/>
            <person name="Moolhuijzen P."/>
            <person name="Goolsby J.A."/>
            <person name="Tidwell J."/>
            <person name="Bellgard S.E."/>
            <person name="Bellgard M.I."/>
        </authorList>
    </citation>
    <scope>NUCLEOTIDE SEQUENCE</scope>
    <source>
        <tissue evidence="1">Shoot tissue taken approximately 20 cm above the soil surface</tissue>
    </source>
</reference>
<sequence>MLVCRCCGDLTLIASASMNQTLPLGVERASSNMDS</sequence>